<proteinExistence type="predicted"/>
<reference evidence="1 2" key="1">
    <citation type="submission" date="2024-04" db="EMBL/GenBank/DDBJ databases">
        <title>Tritrichomonas musculus Genome.</title>
        <authorList>
            <person name="Alves-Ferreira E."/>
            <person name="Grigg M."/>
            <person name="Lorenzi H."/>
            <person name="Galac M."/>
        </authorList>
    </citation>
    <scope>NUCLEOTIDE SEQUENCE [LARGE SCALE GENOMIC DNA]</scope>
    <source>
        <strain evidence="1 2">EAF2021</strain>
    </source>
</reference>
<evidence type="ECO:0000313" key="2">
    <source>
        <dbReference type="Proteomes" id="UP001470230"/>
    </source>
</evidence>
<dbReference type="Proteomes" id="UP001470230">
    <property type="component" value="Unassembled WGS sequence"/>
</dbReference>
<dbReference type="EMBL" id="JAPFFF010000002">
    <property type="protein sequence ID" value="KAK8896829.1"/>
    <property type="molecule type" value="Genomic_DNA"/>
</dbReference>
<protein>
    <submittedName>
        <fullName evidence="1">Uncharacterized protein</fullName>
    </submittedName>
</protein>
<name>A0ABR2L0D0_9EUKA</name>
<keyword evidence="2" id="KW-1185">Reference proteome</keyword>
<comment type="caution">
    <text evidence="1">The sequence shown here is derived from an EMBL/GenBank/DDBJ whole genome shotgun (WGS) entry which is preliminary data.</text>
</comment>
<gene>
    <name evidence="1" type="ORF">M9Y10_014752</name>
</gene>
<sequence length="110" mass="13364">MYHRYLNPPLSYHKSRFVVFIIEVGKGNHKLSYAKSEYFLFQMPCGYLYYWIKDFLMDENEFDSPIKMIFYNSEDESQVEIKESNLIPLEELCRYHIMDIFVYDENPSDC</sequence>
<evidence type="ECO:0000313" key="1">
    <source>
        <dbReference type="EMBL" id="KAK8896829.1"/>
    </source>
</evidence>
<organism evidence="1 2">
    <name type="scientific">Tritrichomonas musculus</name>
    <dbReference type="NCBI Taxonomy" id="1915356"/>
    <lineage>
        <taxon>Eukaryota</taxon>
        <taxon>Metamonada</taxon>
        <taxon>Parabasalia</taxon>
        <taxon>Tritrichomonadida</taxon>
        <taxon>Tritrichomonadidae</taxon>
        <taxon>Tritrichomonas</taxon>
    </lineage>
</organism>
<accession>A0ABR2L0D0</accession>